<name>A0A1W0W8C4_HYPEX</name>
<dbReference type="CDD" id="cd19051">
    <property type="entry name" value="LGIC_TM_cation"/>
    <property type="match status" value="1"/>
</dbReference>
<keyword evidence="3" id="KW-1003">Cell membrane</keyword>
<dbReference type="GO" id="GO:0022848">
    <property type="term" value="F:acetylcholine-gated monoatomic cation-selective channel activity"/>
    <property type="evidence" value="ECO:0007669"/>
    <property type="project" value="InterPro"/>
</dbReference>
<dbReference type="Gene3D" id="2.70.170.10">
    <property type="entry name" value="Neurotransmitter-gated ion-channel ligand-binding domain"/>
    <property type="match status" value="1"/>
</dbReference>
<keyword evidence="14 16" id="KW-0407">Ion channel</keyword>
<sequence length="519" mass="58655">MSGRRRLSAAVICDGCTRGIFLLLFCVKGSLQGHHERRLLNGFFGLGSNYSTMERPVVNESLSLPVVFGLTLQQIMDVDEKNQMLTSTIWINLEWNDHNLKWNSSEYGGLTDIRVHPDKIWKPDVLLYNSADERFDNTFHSNVVVYSTGDCVYIPPGIFKSTCKINITWFPFDEQHCTLKFGSWSYDGNKIDLQLKKPEADLQSFMNSGEWQLIGVPAQRNVITYACCPEPYIDVTFTIIIRRRVLFYVFNLVLPCSLISSIALLGFCLPVESGEKLTLGVTILLSLTVFLLLVAEAMPATSDAIPLIGTYFTLIMVMTGLSVVLTVIVLNVHFRGPKTHTIHPWIRKVLLEWLPWILRVDRPQSKLKSERDLSCESSCCPRVPTVVDRYGSTTTVNHIGLDLEARSHSLLANVLQIDDRPPKGASSLLNCKCSSMQNLAGQMSRFQRPTSKRSDELRAILHEVRFMADRLRDEDVDKTVENDWKFAAIVLDRLFLWIIVGFTLGFTGGVLMSAPHFQV</sequence>
<keyword evidence="2 16" id="KW-0813">Transport</keyword>
<evidence type="ECO:0000256" key="11">
    <source>
        <dbReference type="ARBA" id="ARBA00023180"/>
    </source>
</evidence>
<accession>A0A1W0W8C4</accession>
<dbReference type="InterPro" id="IPR006202">
    <property type="entry name" value="Neur_chan_lig-bd"/>
</dbReference>
<evidence type="ECO:0000256" key="1">
    <source>
        <dbReference type="ARBA" id="ARBA00009237"/>
    </source>
</evidence>
<keyword evidence="4 16" id="KW-0812">Transmembrane</keyword>
<evidence type="ECO:0000256" key="12">
    <source>
        <dbReference type="ARBA" id="ARBA00023257"/>
    </source>
</evidence>
<dbReference type="InterPro" id="IPR006201">
    <property type="entry name" value="Neur_channel"/>
</dbReference>
<evidence type="ECO:0000256" key="14">
    <source>
        <dbReference type="ARBA" id="ARBA00023303"/>
    </source>
</evidence>
<protein>
    <submittedName>
        <fullName evidence="19">Neuronal acetylcholine receptor subunit alpha-7</fullName>
    </submittedName>
</protein>
<dbReference type="CDD" id="cd18997">
    <property type="entry name" value="LGIC_ECD_nAChR"/>
    <property type="match status" value="1"/>
</dbReference>
<evidence type="ECO:0000256" key="6">
    <source>
        <dbReference type="ARBA" id="ARBA00023018"/>
    </source>
</evidence>
<feature type="domain" description="Neurotransmitter-gated ion-channel transmembrane" evidence="18">
    <location>
        <begin position="252"/>
        <end position="507"/>
    </location>
</feature>
<keyword evidence="20" id="KW-1185">Reference proteome</keyword>
<dbReference type="Gene3D" id="1.20.58.390">
    <property type="entry name" value="Neurotransmitter-gated ion-channel transmembrane domain"/>
    <property type="match status" value="2"/>
</dbReference>
<dbReference type="InterPro" id="IPR002394">
    <property type="entry name" value="Nicotinic_acetylcholine_rcpt"/>
</dbReference>
<evidence type="ECO:0000256" key="16">
    <source>
        <dbReference type="RuleBase" id="RU000687"/>
    </source>
</evidence>
<keyword evidence="9" id="KW-1015">Disulfide bond</keyword>
<keyword evidence="10 19" id="KW-0675">Receptor</keyword>
<evidence type="ECO:0000256" key="15">
    <source>
        <dbReference type="ARBA" id="ARBA00034104"/>
    </source>
</evidence>
<dbReference type="FunFam" id="1.20.58.390:FF:000073">
    <property type="entry name" value="Neuronal acetylcholine receptor subunit alpha-9-II"/>
    <property type="match status" value="1"/>
</dbReference>
<keyword evidence="5 16" id="KW-1133">Transmembrane helix</keyword>
<dbReference type="Pfam" id="PF02932">
    <property type="entry name" value="Neur_chan_memb"/>
    <property type="match status" value="1"/>
</dbReference>
<comment type="similarity">
    <text evidence="1">Belongs to the ligand-gated ion channel (TC 1.A.9) family. Acetylcholine receptor (TC 1.A.9.1) subfamily.</text>
</comment>
<comment type="subcellular location">
    <subcellularLocation>
        <location evidence="15">Postsynaptic cell membrane</location>
        <topology evidence="15">Multi-pass membrane protein</topology>
    </subcellularLocation>
</comment>
<dbReference type="FunFam" id="2.70.170.10:FF:000016">
    <property type="entry name" value="Nicotinic acetylcholine receptor subunit"/>
    <property type="match status" value="1"/>
</dbReference>
<evidence type="ECO:0000256" key="2">
    <source>
        <dbReference type="ARBA" id="ARBA00022448"/>
    </source>
</evidence>
<reference evidence="20" key="1">
    <citation type="submission" date="2017-01" db="EMBL/GenBank/DDBJ databases">
        <title>Comparative genomics of anhydrobiosis in the tardigrade Hypsibius dujardini.</title>
        <authorList>
            <person name="Yoshida Y."/>
            <person name="Koutsovoulos G."/>
            <person name="Laetsch D."/>
            <person name="Stevens L."/>
            <person name="Kumar S."/>
            <person name="Horikawa D."/>
            <person name="Ishino K."/>
            <person name="Komine S."/>
            <person name="Tomita M."/>
            <person name="Blaxter M."/>
            <person name="Arakawa K."/>
        </authorList>
    </citation>
    <scope>NUCLEOTIDE SEQUENCE [LARGE SCALE GENOMIC DNA]</scope>
    <source>
        <strain evidence="20">Z151</strain>
    </source>
</reference>
<organism evidence="19 20">
    <name type="scientific">Hypsibius exemplaris</name>
    <name type="common">Freshwater tardigrade</name>
    <dbReference type="NCBI Taxonomy" id="2072580"/>
    <lineage>
        <taxon>Eukaryota</taxon>
        <taxon>Metazoa</taxon>
        <taxon>Ecdysozoa</taxon>
        <taxon>Tardigrada</taxon>
        <taxon>Eutardigrada</taxon>
        <taxon>Parachela</taxon>
        <taxon>Hypsibioidea</taxon>
        <taxon>Hypsibiidae</taxon>
        <taxon>Hypsibius</taxon>
    </lineage>
</organism>
<dbReference type="PROSITE" id="PS00236">
    <property type="entry name" value="NEUROTR_ION_CHANNEL"/>
    <property type="match status" value="1"/>
</dbReference>
<evidence type="ECO:0000256" key="4">
    <source>
        <dbReference type="ARBA" id="ARBA00022692"/>
    </source>
</evidence>
<keyword evidence="6" id="KW-0770">Synapse</keyword>
<evidence type="ECO:0000256" key="13">
    <source>
        <dbReference type="ARBA" id="ARBA00023286"/>
    </source>
</evidence>
<evidence type="ECO:0000256" key="7">
    <source>
        <dbReference type="ARBA" id="ARBA00023065"/>
    </source>
</evidence>
<evidence type="ECO:0000259" key="17">
    <source>
        <dbReference type="Pfam" id="PF02931"/>
    </source>
</evidence>
<dbReference type="Proteomes" id="UP000192578">
    <property type="component" value="Unassembled WGS sequence"/>
</dbReference>
<evidence type="ECO:0000256" key="5">
    <source>
        <dbReference type="ARBA" id="ARBA00022989"/>
    </source>
</evidence>
<dbReference type="Pfam" id="PF02931">
    <property type="entry name" value="Neur_chan_LBD"/>
    <property type="match status" value="1"/>
</dbReference>
<dbReference type="AlphaFoldDB" id="A0A1W0W8C4"/>
<dbReference type="PRINTS" id="PR00254">
    <property type="entry name" value="NICOTINICR"/>
</dbReference>
<dbReference type="NCBIfam" id="TIGR00860">
    <property type="entry name" value="LIC"/>
    <property type="match status" value="1"/>
</dbReference>
<dbReference type="SUPFAM" id="SSF90112">
    <property type="entry name" value="Neurotransmitter-gated ion-channel transmembrane pore"/>
    <property type="match status" value="1"/>
</dbReference>
<evidence type="ECO:0000256" key="3">
    <source>
        <dbReference type="ARBA" id="ARBA00022475"/>
    </source>
</evidence>
<dbReference type="InterPro" id="IPR038050">
    <property type="entry name" value="Neuro_actylchol_rec"/>
</dbReference>
<evidence type="ECO:0000256" key="10">
    <source>
        <dbReference type="ARBA" id="ARBA00023170"/>
    </source>
</evidence>
<feature type="domain" description="Neurotransmitter-gated ion-channel ligand-binding" evidence="17">
    <location>
        <begin position="46"/>
        <end position="245"/>
    </location>
</feature>
<keyword evidence="8 16" id="KW-0472">Membrane</keyword>
<feature type="transmembrane region" description="Helical" evidence="16">
    <location>
        <begin position="245"/>
        <end position="265"/>
    </location>
</feature>
<dbReference type="PANTHER" id="PTHR18945">
    <property type="entry name" value="NEUROTRANSMITTER GATED ION CHANNEL"/>
    <property type="match status" value="1"/>
</dbReference>
<evidence type="ECO:0000313" key="19">
    <source>
        <dbReference type="EMBL" id="OQV11456.1"/>
    </source>
</evidence>
<keyword evidence="7 16" id="KW-0406">Ion transport</keyword>
<feature type="transmembrane region" description="Helical" evidence="16">
    <location>
        <begin position="307"/>
        <end position="330"/>
    </location>
</feature>
<dbReference type="InterPro" id="IPR006029">
    <property type="entry name" value="Neurotrans-gated_channel_TM"/>
</dbReference>
<evidence type="ECO:0000256" key="9">
    <source>
        <dbReference type="ARBA" id="ARBA00023157"/>
    </source>
</evidence>
<dbReference type="OrthoDB" id="5975154at2759"/>
<keyword evidence="11" id="KW-0325">Glycoprotein</keyword>
<evidence type="ECO:0000259" key="18">
    <source>
        <dbReference type="Pfam" id="PF02932"/>
    </source>
</evidence>
<dbReference type="InterPro" id="IPR018000">
    <property type="entry name" value="Neurotransmitter_ion_chnl_CS"/>
</dbReference>
<evidence type="ECO:0000256" key="8">
    <source>
        <dbReference type="ARBA" id="ARBA00023136"/>
    </source>
</evidence>
<dbReference type="PRINTS" id="PR00252">
    <property type="entry name" value="NRIONCHANNEL"/>
</dbReference>
<dbReference type="GO" id="GO:0004888">
    <property type="term" value="F:transmembrane signaling receptor activity"/>
    <property type="evidence" value="ECO:0007669"/>
    <property type="project" value="InterPro"/>
</dbReference>
<dbReference type="InterPro" id="IPR036719">
    <property type="entry name" value="Neuro-gated_channel_TM_sf"/>
</dbReference>
<dbReference type="SUPFAM" id="SSF63712">
    <property type="entry name" value="Nicotinic receptor ligand binding domain-like"/>
    <property type="match status" value="1"/>
</dbReference>
<evidence type="ECO:0000313" key="20">
    <source>
        <dbReference type="Proteomes" id="UP000192578"/>
    </source>
</evidence>
<dbReference type="InterPro" id="IPR036734">
    <property type="entry name" value="Neur_chan_lig-bd_sf"/>
</dbReference>
<dbReference type="GO" id="GO:0045211">
    <property type="term" value="C:postsynaptic membrane"/>
    <property type="evidence" value="ECO:0007669"/>
    <property type="project" value="UniProtKB-SubCell"/>
</dbReference>
<gene>
    <name evidence="19" type="ORF">BV898_14252</name>
</gene>
<feature type="transmembrane region" description="Helical" evidence="16">
    <location>
        <begin position="494"/>
        <end position="514"/>
    </location>
</feature>
<feature type="transmembrane region" description="Helical" evidence="16">
    <location>
        <begin position="277"/>
        <end position="295"/>
    </location>
</feature>
<dbReference type="EMBL" id="MTYJ01000171">
    <property type="protein sequence ID" value="OQV11456.1"/>
    <property type="molecule type" value="Genomic_DNA"/>
</dbReference>
<comment type="caution">
    <text evidence="19">The sequence shown here is derived from an EMBL/GenBank/DDBJ whole genome shotgun (WGS) entry which is preliminary data.</text>
</comment>
<proteinExistence type="inferred from homology"/>
<keyword evidence="13" id="KW-1071">Ligand-gated ion channel</keyword>
<keyword evidence="12" id="KW-0628">Postsynaptic cell membrane</keyword>